<dbReference type="InterPro" id="IPR019775">
    <property type="entry name" value="WD40_repeat_CS"/>
</dbReference>
<evidence type="ECO:0000256" key="8">
    <source>
        <dbReference type="PROSITE-ProRule" id="PRU10141"/>
    </source>
</evidence>
<dbReference type="Gramene" id="TraesCS7B02G459600.1">
    <property type="protein sequence ID" value="TraesCS7B02G459600.1"/>
    <property type="gene ID" value="TraesCS7B02G459600"/>
</dbReference>
<organism evidence="11">
    <name type="scientific">Triticum aestivum</name>
    <name type="common">Wheat</name>
    <dbReference type="NCBI Taxonomy" id="4565"/>
    <lineage>
        <taxon>Eukaryota</taxon>
        <taxon>Viridiplantae</taxon>
        <taxon>Streptophyta</taxon>
        <taxon>Embryophyta</taxon>
        <taxon>Tracheophyta</taxon>
        <taxon>Spermatophyta</taxon>
        <taxon>Magnoliopsida</taxon>
        <taxon>Liliopsida</taxon>
        <taxon>Poales</taxon>
        <taxon>Poaceae</taxon>
        <taxon>BOP clade</taxon>
        <taxon>Pooideae</taxon>
        <taxon>Triticodae</taxon>
        <taxon>Triticeae</taxon>
        <taxon>Triticinae</taxon>
        <taxon>Triticum</taxon>
    </lineage>
</organism>
<keyword evidence="9" id="KW-0732">Signal</keyword>
<dbReference type="Gene3D" id="3.30.200.20">
    <property type="entry name" value="Phosphorylase Kinase, domain 1"/>
    <property type="match status" value="1"/>
</dbReference>
<dbReference type="Gramene" id="TraesCAD_scaffold_005906_01G000600.1">
    <property type="protein sequence ID" value="TraesCAD_scaffold_005906_01G000600.1"/>
    <property type="gene ID" value="TraesCAD_scaffold_005906_01G000600"/>
</dbReference>
<keyword evidence="1 7" id="KW-0853">WD repeat</keyword>
<dbReference type="InterPro" id="IPR008271">
    <property type="entry name" value="Ser/Thr_kinase_AS"/>
</dbReference>
<keyword evidence="12" id="KW-1185">Reference proteome</keyword>
<reference evidence="11" key="1">
    <citation type="submission" date="2018-08" db="EMBL/GenBank/DDBJ databases">
        <authorList>
            <person name="Rossello M."/>
        </authorList>
    </citation>
    <scope>NUCLEOTIDE SEQUENCE [LARGE SCALE GENOMIC DNA]</scope>
    <source>
        <strain evidence="11">cv. Chinese Spring</strain>
    </source>
</reference>
<dbReference type="PROSITE" id="PS00107">
    <property type="entry name" value="PROTEIN_KINASE_ATP"/>
    <property type="match status" value="1"/>
</dbReference>
<evidence type="ECO:0000313" key="12">
    <source>
        <dbReference type="Proteomes" id="UP000019116"/>
    </source>
</evidence>
<evidence type="ECO:0000256" key="6">
    <source>
        <dbReference type="ARBA" id="ARBA00022840"/>
    </source>
</evidence>
<evidence type="ECO:0000256" key="7">
    <source>
        <dbReference type="PROSITE-ProRule" id="PRU00221"/>
    </source>
</evidence>
<dbReference type="RefSeq" id="XP_044433528.1">
    <property type="nucleotide sequence ID" value="XM_044577593.1"/>
</dbReference>
<reference evidence="11" key="2">
    <citation type="submission" date="2018-10" db="UniProtKB">
        <authorList>
            <consortium name="EnsemblPlants"/>
        </authorList>
    </citation>
    <scope>IDENTIFICATION</scope>
</reference>
<dbReference type="SUPFAM" id="SSF50978">
    <property type="entry name" value="WD40 repeat-like"/>
    <property type="match status" value="1"/>
</dbReference>
<gene>
    <name evidence="11" type="primary">LOC123159779</name>
</gene>
<feature type="signal peptide" evidence="9">
    <location>
        <begin position="1"/>
        <end position="23"/>
    </location>
</feature>
<evidence type="ECO:0000256" key="9">
    <source>
        <dbReference type="SAM" id="SignalP"/>
    </source>
</evidence>
<dbReference type="Proteomes" id="UP000019116">
    <property type="component" value="Chromosome 7B"/>
</dbReference>
<dbReference type="Gene3D" id="1.10.510.10">
    <property type="entry name" value="Transferase(Phosphotransferase) domain 1"/>
    <property type="match status" value="1"/>
</dbReference>
<dbReference type="Gene3D" id="2.130.10.10">
    <property type="entry name" value="YVTN repeat-like/Quinoprotein amine dehydrogenase"/>
    <property type="match status" value="1"/>
</dbReference>
<dbReference type="SMART" id="SM00220">
    <property type="entry name" value="S_TKc"/>
    <property type="match status" value="1"/>
</dbReference>
<name>A0A3B6SUU3_WHEAT</name>
<dbReference type="PROSITE" id="PS00108">
    <property type="entry name" value="PROTEIN_KINASE_ST"/>
    <property type="match status" value="1"/>
</dbReference>
<evidence type="ECO:0000259" key="10">
    <source>
        <dbReference type="PROSITE" id="PS50011"/>
    </source>
</evidence>
<dbReference type="FunFam" id="1.10.510.10:FF:000870">
    <property type="entry name" value="OSJNBa0016N04.16-like protein"/>
    <property type="match status" value="1"/>
</dbReference>
<evidence type="ECO:0000256" key="2">
    <source>
        <dbReference type="ARBA" id="ARBA00022679"/>
    </source>
</evidence>
<dbReference type="InterPro" id="IPR017441">
    <property type="entry name" value="Protein_kinase_ATP_BS"/>
</dbReference>
<dbReference type="InterPro" id="IPR011009">
    <property type="entry name" value="Kinase-like_dom_sf"/>
</dbReference>
<evidence type="ECO:0000256" key="5">
    <source>
        <dbReference type="ARBA" id="ARBA00022777"/>
    </source>
</evidence>
<sequence>MLSHGTMNLILVVLSSTWTLCFSSSVSSSHFSLSAASLHTLQPFCLNPALTYCRLSSTNGFFLHPAATAEMASAHGELEKKLQDPNAPPMFLPLDFLQDITCDFSTESKLGEGGYGIVYKGVLRTGKIIAVKKLFEMRLKEETFQNEVSYLMGIKHQNIVQLKGYCAESRWEAIERPSGSGKHVFAEIPKRLLCFEYISNKSLKKHISDESLGLEWNMRYDIIKGICSGMHFLHDECHIVHLDLKPENILIDSTMTAKIADFGLSRIFGEQESQIITDNRAGTCGYMAPEYLIRGVVSNKADIFSMGVIVIEIITGHRDYPDFQQDNPHSAAASLQQFTEKVHLSWRNKLMSTPDYKSTETSVRQVRQCIGIALECVHPSMEKRPTAKDILEMLNGLDKMVADYEPLSDMQCKDMLQALNTTVSNDLTSQNRSITNDMLNKETDSKVVANAKSVEGLLHTPLPESNKINEMVKWWAAKASCKPQPTRDTTIVQAIPTLTQIISREVPKERMISLDINQTESWIATGHENGYIDICDYIMQKSVCLVKIEDVDAPVDNIKFIERKQWFIVGLGAGSGKIYVYSYKPEVQKITSFRVKRYLIGIDSLAVHPTQPYVLSSCSGYIQLWDWDRNWECVKKFEKLSYFNMELQLAFNPKDPNEFASTSNDMTVKLWNLDSLKPKYILDGHSAKVNCVEFFTTDDNKQYLITGSSDKFAMIWDMQTKACVQIFGEFKSSVISVVSHPSLPVLIIGTRDGTIHLWGTHFRYKRQLTTEGGANGLTCLTPLGRVVMGNESALFTMEILDEEPDAIVEAEEAVAS</sequence>
<dbReference type="SUPFAM" id="SSF56112">
    <property type="entry name" value="Protein kinase-like (PK-like)"/>
    <property type="match status" value="1"/>
</dbReference>
<dbReference type="STRING" id="4565.A0A3B6SUU3"/>
<keyword evidence="5" id="KW-0418">Kinase</keyword>
<accession>A0A3B6SUU3</accession>
<dbReference type="PROSITE" id="PS50011">
    <property type="entry name" value="PROTEIN_KINASE_DOM"/>
    <property type="match status" value="1"/>
</dbReference>
<keyword evidence="4 8" id="KW-0547">Nucleotide-binding</keyword>
<evidence type="ECO:0000256" key="4">
    <source>
        <dbReference type="ARBA" id="ARBA00022741"/>
    </source>
</evidence>
<proteinExistence type="predicted"/>
<protein>
    <recommendedName>
        <fullName evidence="10">Protein kinase domain-containing protein</fullName>
    </recommendedName>
</protein>
<feature type="chain" id="PRO_5043180891" description="Protein kinase domain-containing protein" evidence="9">
    <location>
        <begin position="24"/>
        <end position="816"/>
    </location>
</feature>
<feature type="repeat" description="WD" evidence="7">
    <location>
        <begin position="682"/>
        <end position="726"/>
    </location>
</feature>
<dbReference type="GO" id="GO:0004672">
    <property type="term" value="F:protein kinase activity"/>
    <property type="evidence" value="ECO:0007669"/>
    <property type="project" value="InterPro"/>
</dbReference>
<keyword evidence="3" id="KW-0677">Repeat</keyword>
<dbReference type="Pfam" id="PF00069">
    <property type="entry name" value="Pkinase"/>
    <property type="match status" value="1"/>
</dbReference>
<dbReference type="SMR" id="A0A3B6SUU3"/>
<dbReference type="GeneID" id="123159779"/>
<dbReference type="Pfam" id="PF00400">
    <property type="entry name" value="WD40"/>
    <property type="match status" value="3"/>
</dbReference>
<dbReference type="PROSITE" id="PS00678">
    <property type="entry name" value="WD_REPEATS_1"/>
    <property type="match status" value="1"/>
</dbReference>
<dbReference type="InterPro" id="IPR015943">
    <property type="entry name" value="WD40/YVTN_repeat-like_dom_sf"/>
</dbReference>
<dbReference type="GO" id="GO:0005524">
    <property type="term" value="F:ATP binding"/>
    <property type="evidence" value="ECO:0007669"/>
    <property type="project" value="UniProtKB-UniRule"/>
</dbReference>
<dbReference type="InterPro" id="IPR036322">
    <property type="entry name" value="WD40_repeat_dom_sf"/>
</dbReference>
<dbReference type="Gramene" id="TraesCS7B03G1238300.2">
    <property type="protein sequence ID" value="TraesCS7B03G1238300.2.CDS"/>
    <property type="gene ID" value="TraesCS7B03G1238300"/>
</dbReference>
<evidence type="ECO:0000313" key="11">
    <source>
        <dbReference type="EnsemblPlants" id="TraesCS7B02G459600.1"/>
    </source>
</evidence>
<keyword evidence="2" id="KW-0808">Transferase</keyword>
<dbReference type="PROSITE" id="PS50082">
    <property type="entry name" value="WD_REPEATS_2"/>
    <property type="match status" value="1"/>
</dbReference>
<dbReference type="PANTHER" id="PTHR45707">
    <property type="entry name" value="C2 CALCIUM/LIPID-BINDING PLANT PHOSPHORIBOSYLTRANSFERASE FAMILY PROTEIN"/>
    <property type="match status" value="1"/>
</dbReference>
<evidence type="ECO:0000256" key="1">
    <source>
        <dbReference type="ARBA" id="ARBA00022574"/>
    </source>
</evidence>
<feature type="binding site" evidence="8">
    <location>
        <position position="133"/>
    </location>
    <ligand>
        <name>ATP</name>
        <dbReference type="ChEBI" id="CHEBI:30616"/>
    </ligand>
</feature>
<evidence type="ECO:0000256" key="3">
    <source>
        <dbReference type="ARBA" id="ARBA00022737"/>
    </source>
</evidence>
<dbReference type="AlphaFoldDB" id="A0A3B6SUU3"/>
<dbReference type="InterPro" id="IPR001680">
    <property type="entry name" value="WD40_rpt"/>
</dbReference>
<dbReference type="PANTHER" id="PTHR45707:SF81">
    <property type="entry name" value="PROTEIN KINASE DOMAIN-CONTAINING PROTEIN"/>
    <property type="match status" value="1"/>
</dbReference>
<feature type="domain" description="Protein kinase" evidence="10">
    <location>
        <begin position="104"/>
        <end position="401"/>
    </location>
</feature>
<dbReference type="SMART" id="SM00320">
    <property type="entry name" value="WD40"/>
    <property type="match status" value="6"/>
</dbReference>
<dbReference type="InterPro" id="IPR000719">
    <property type="entry name" value="Prot_kinase_dom"/>
</dbReference>
<keyword evidence="6 8" id="KW-0067">ATP-binding</keyword>
<dbReference type="PROSITE" id="PS50294">
    <property type="entry name" value="WD_REPEATS_REGION"/>
    <property type="match status" value="1"/>
</dbReference>
<dbReference type="EnsemblPlants" id="TraesCS7B02G459600.1">
    <property type="protein sequence ID" value="TraesCS7B02G459600.1"/>
    <property type="gene ID" value="TraesCS7B02G459600"/>
</dbReference>